<name>A0ACD3AYX5_9AGAR</name>
<reference evidence="1 2" key="1">
    <citation type="journal article" date="2019" name="Nat. Ecol. Evol.">
        <title>Megaphylogeny resolves global patterns of mushroom evolution.</title>
        <authorList>
            <person name="Varga T."/>
            <person name="Krizsan K."/>
            <person name="Foldi C."/>
            <person name="Dima B."/>
            <person name="Sanchez-Garcia M."/>
            <person name="Sanchez-Ramirez S."/>
            <person name="Szollosi G.J."/>
            <person name="Szarkandi J.G."/>
            <person name="Papp V."/>
            <person name="Albert L."/>
            <person name="Andreopoulos W."/>
            <person name="Angelini C."/>
            <person name="Antonin V."/>
            <person name="Barry K.W."/>
            <person name="Bougher N.L."/>
            <person name="Buchanan P."/>
            <person name="Buyck B."/>
            <person name="Bense V."/>
            <person name="Catcheside P."/>
            <person name="Chovatia M."/>
            <person name="Cooper J."/>
            <person name="Damon W."/>
            <person name="Desjardin D."/>
            <person name="Finy P."/>
            <person name="Geml J."/>
            <person name="Haridas S."/>
            <person name="Hughes K."/>
            <person name="Justo A."/>
            <person name="Karasinski D."/>
            <person name="Kautmanova I."/>
            <person name="Kiss B."/>
            <person name="Kocsube S."/>
            <person name="Kotiranta H."/>
            <person name="LaButti K.M."/>
            <person name="Lechner B.E."/>
            <person name="Liimatainen K."/>
            <person name="Lipzen A."/>
            <person name="Lukacs Z."/>
            <person name="Mihaltcheva S."/>
            <person name="Morgado L.N."/>
            <person name="Niskanen T."/>
            <person name="Noordeloos M.E."/>
            <person name="Ohm R.A."/>
            <person name="Ortiz-Santana B."/>
            <person name="Ovrebo C."/>
            <person name="Racz N."/>
            <person name="Riley R."/>
            <person name="Savchenko A."/>
            <person name="Shiryaev A."/>
            <person name="Soop K."/>
            <person name="Spirin V."/>
            <person name="Szebenyi C."/>
            <person name="Tomsovsky M."/>
            <person name="Tulloss R.E."/>
            <person name="Uehling J."/>
            <person name="Grigoriev I.V."/>
            <person name="Vagvolgyi C."/>
            <person name="Papp T."/>
            <person name="Martin F.M."/>
            <person name="Miettinen O."/>
            <person name="Hibbett D.S."/>
            <person name="Nagy L.G."/>
        </authorList>
    </citation>
    <scope>NUCLEOTIDE SEQUENCE [LARGE SCALE GENOMIC DNA]</scope>
    <source>
        <strain evidence="1 2">NL-1719</strain>
    </source>
</reference>
<keyword evidence="2" id="KW-1185">Reference proteome</keyword>
<dbReference type="EMBL" id="ML208312">
    <property type="protein sequence ID" value="TFK70489.1"/>
    <property type="molecule type" value="Genomic_DNA"/>
</dbReference>
<evidence type="ECO:0000313" key="1">
    <source>
        <dbReference type="EMBL" id="TFK70489.1"/>
    </source>
</evidence>
<accession>A0ACD3AYX5</accession>
<protein>
    <submittedName>
        <fullName evidence="1">Uncharacterized protein</fullName>
    </submittedName>
</protein>
<evidence type="ECO:0000313" key="2">
    <source>
        <dbReference type="Proteomes" id="UP000308600"/>
    </source>
</evidence>
<dbReference type="Proteomes" id="UP000308600">
    <property type="component" value="Unassembled WGS sequence"/>
</dbReference>
<organism evidence="1 2">
    <name type="scientific">Pluteus cervinus</name>
    <dbReference type="NCBI Taxonomy" id="181527"/>
    <lineage>
        <taxon>Eukaryota</taxon>
        <taxon>Fungi</taxon>
        <taxon>Dikarya</taxon>
        <taxon>Basidiomycota</taxon>
        <taxon>Agaricomycotina</taxon>
        <taxon>Agaricomycetes</taxon>
        <taxon>Agaricomycetidae</taxon>
        <taxon>Agaricales</taxon>
        <taxon>Pluteineae</taxon>
        <taxon>Pluteaceae</taxon>
        <taxon>Pluteus</taxon>
    </lineage>
</organism>
<proteinExistence type="predicted"/>
<gene>
    <name evidence="1" type="ORF">BDN72DRAFT_838835</name>
</gene>
<sequence length="503" mass="56795">MATSILFPAEVVDNIISQLTHDLPSLKAISLTCRQWLRCARPFLYKSIIVPILLTQPATTGDMDSAMVPTVLKSPGYKPKYTTHLTLRSSPLVKLAFSPSLSVGLLLDPFTNLHTLTLSRLHLSEFPTIPTGDTFSRRITTLRIHRLYYSVLRDVIALILAFSSVRCLSLHPLQDERPSWQSSHRDLVTNIPPSTLPPVQCFGTRLDISSPLPMALLDMLKVKGSTRRLSITTALGNALEFRYLSEIIDYIRQEKITTWDLGLNWNDRSRFSWSSIDNLRFDELVNLHTWTLSLLDFSTTRKRALTYVFIQHILQSFRRYRWNGEFLNFHRFTLSFISPSTSRRDIRRTLGIRTSLKPGELGGEDNNNNFIPDLNYNDVEDLAFIDEKRGGSVDLSIKCGYDKKGNLKITTMRDVWSLCDMELAESLAGLPNLHEVVVEVRASGGAEGDDDLDREMGVEELSGLVNGLFPDCVGRGLVVRAEMGPVGRISGIWDRHECTSELP</sequence>